<dbReference type="Proteomes" id="UP001583280">
    <property type="component" value="Unassembled WGS sequence"/>
</dbReference>
<comment type="caution">
    <text evidence="1">The sequence shown here is derived from an EMBL/GenBank/DDBJ whole genome shotgun (WGS) entry which is preliminary data.</text>
</comment>
<dbReference type="InterPro" id="IPR011990">
    <property type="entry name" value="TPR-like_helical_dom_sf"/>
</dbReference>
<gene>
    <name evidence="1" type="ORF">Cpir12675_002339</name>
</gene>
<evidence type="ECO:0000313" key="1">
    <source>
        <dbReference type="EMBL" id="KAL1897483.1"/>
    </source>
</evidence>
<dbReference type="EMBL" id="JAWDJO010000045">
    <property type="protein sequence ID" value="KAL1897483.1"/>
    <property type="molecule type" value="Genomic_DNA"/>
</dbReference>
<dbReference type="Gene3D" id="1.20.58.320">
    <property type="entry name" value="TPR-like"/>
    <property type="match status" value="1"/>
</dbReference>
<reference evidence="1 2" key="1">
    <citation type="journal article" date="2024" name="IMA Fungus">
        <title>IMA Genome - F19 : A genome assembly and annotation guide to empower mycologists, including annotated draft genome sequences of Ceratocystis pirilliformis, Diaporthe australafricana, Fusarium ophioides, Paecilomyces lecythidis, and Sporothrix stenoceras.</title>
        <authorList>
            <person name="Aylward J."/>
            <person name="Wilson A.M."/>
            <person name="Visagie C.M."/>
            <person name="Spraker J."/>
            <person name="Barnes I."/>
            <person name="Buitendag C."/>
            <person name="Ceriani C."/>
            <person name="Del Mar Angel L."/>
            <person name="du Plessis D."/>
            <person name="Fuchs T."/>
            <person name="Gasser K."/>
            <person name="Kramer D."/>
            <person name="Li W."/>
            <person name="Munsamy K."/>
            <person name="Piso A."/>
            <person name="Price J.L."/>
            <person name="Sonnekus B."/>
            <person name="Thomas C."/>
            <person name="van der Nest A."/>
            <person name="van Dijk A."/>
            <person name="van Heerden A."/>
            <person name="van Vuuren N."/>
            <person name="Yilmaz N."/>
            <person name="Duong T.A."/>
            <person name="van der Merwe N.A."/>
            <person name="Wingfield M.J."/>
            <person name="Wingfield B.D."/>
        </authorList>
    </citation>
    <scope>NUCLEOTIDE SEQUENCE [LARGE SCALE GENOMIC DNA]</scope>
    <source>
        <strain evidence="1 2">CMW 12675</strain>
    </source>
</reference>
<sequence>MSTYPSPSPASLARIQEIFTPELYSQVYDTWYNDLPHSSVVAPEATVKKWFGLLSPAENTALDELCTRRFKSALSLLLPDAFPLPEPLPNSHAEERRQDAHIAAPFFGTNSAFPTVASGGSNGGTGGLTDEEARNALGLIILLDQMPRNIFRANQAVIYNHLDRISRAVTYTFLSLKPNRRPDTQASISVSPIRRIFWYLPLMHSEWLQDHVRYSELMSECRAEIESKGQKEALDWVDMNSKSEEKHVSLLKEYGRYPHRNEHLGRVSTPAEQFFLDNGGTYY</sequence>
<dbReference type="InterPro" id="IPR010323">
    <property type="entry name" value="DUF924"/>
</dbReference>
<dbReference type="SUPFAM" id="SSF48452">
    <property type="entry name" value="TPR-like"/>
    <property type="match status" value="1"/>
</dbReference>
<evidence type="ECO:0008006" key="3">
    <source>
        <dbReference type="Google" id="ProtNLM"/>
    </source>
</evidence>
<accession>A0ABR3ZA72</accession>
<evidence type="ECO:0000313" key="2">
    <source>
        <dbReference type="Proteomes" id="UP001583280"/>
    </source>
</evidence>
<keyword evidence="2" id="KW-1185">Reference proteome</keyword>
<organism evidence="1 2">
    <name type="scientific">Ceratocystis pirilliformis</name>
    <dbReference type="NCBI Taxonomy" id="259994"/>
    <lineage>
        <taxon>Eukaryota</taxon>
        <taxon>Fungi</taxon>
        <taxon>Dikarya</taxon>
        <taxon>Ascomycota</taxon>
        <taxon>Pezizomycotina</taxon>
        <taxon>Sordariomycetes</taxon>
        <taxon>Hypocreomycetidae</taxon>
        <taxon>Microascales</taxon>
        <taxon>Ceratocystidaceae</taxon>
        <taxon>Ceratocystis</taxon>
    </lineage>
</organism>
<proteinExistence type="predicted"/>
<name>A0ABR3ZA72_9PEZI</name>
<protein>
    <recommendedName>
        <fullName evidence="3">DUF924-domain-containing protein</fullName>
    </recommendedName>
</protein>
<dbReference type="Gene3D" id="1.25.40.10">
    <property type="entry name" value="Tetratricopeptide repeat domain"/>
    <property type="match status" value="1"/>
</dbReference>
<dbReference type="Pfam" id="PF06041">
    <property type="entry name" value="DUF924"/>
    <property type="match status" value="1"/>
</dbReference>